<dbReference type="PANTHER" id="PTHR43433">
    <property type="entry name" value="HYDROLASE, ALPHA/BETA FOLD FAMILY PROTEIN"/>
    <property type="match status" value="1"/>
</dbReference>
<dbReference type="EMBL" id="FTNT01000010">
    <property type="protein sequence ID" value="SIS17089.1"/>
    <property type="molecule type" value="Genomic_DNA"/>
</dbReference>
<dbReference type="SUPFAM" id="SSF53474">
    <property type="entry name" value="alpha/beta-Hydrolases"/>
    <property type="match status" value="1"/>
</dbReference>
<feature type="domain" description="AB hydrolase-1" evidence="1">
    <location>
        <begin position="37"/>
        <end position="283"/>
    </location>
</feature>
<protein>
    <submittedName>
        <fullName evidence="2">Pimeloyl-ACP methyl ester carboxylesterase</fullName>
    </submittedName>
</protein>
<evidence type="ECO:0000313" key="3">
    <source>
        <dbReference type="Proteomes" id="UP000186218"/>
    </source>
</evidence>
<evidence type="ECO:0000313" key="2">
    <source>
        <dbReference type="EMBL" id="SIS17089.1"/>
    </source>
</evidence>
<proteinExistence type="predicted"/>
<dbReference type="STRING" id="1344003.SAMN05445060_3204"/>
<sequence>MIDIDRPQLEGSVAVGTDTARRRMGFAEFGSPHGRAVFWLHGTPGARRQIPVEARTVATETGIRLVGLDRPGVGSSTAHRYDSVRDFADDLRTVADTLGIDEFAVVGLSGGGPYALAAAHQMPERVKVVGVMGGVAPVVGPDRIGGGALEVAKHAAPLLEHAATPVGRVLSTAIRAARPVAEPIIGVYARLSPQGDRQLLTRPEFRAMFLDDLLNGGSRRMEAPLSDLIVFSRDWGFSVADIAVPVRWWHGDHDHIIPHNHGAHMVDLLIDAKLYTMEGESHLGGLGLANEVLGELMDTWSEN</sequence>
<name>A0A1N7GWZ0_9NOCA</name>
<accession>A0A1N7GWZ0</accession>
<reference evidence="2 3" key="1">
    <citation type="submission" date="2017-01" db="EMBL/GenBank/DDBJ databases">
        <authorList>
            <person name="Mah S.A."/>
            <person name="Swanson W.J."/>
            <person name="Moy G.W."/>
            <person name="Vacquier V.D."/>
        </authorList>
    </citation>
    <scope>NUCLEOTIDE SEQUENCE [LARGE SCALE GENOMIC DNA]</scope>
    <source>
        <strain evidence="2 3">CPCC 203464</strain>
    </source>
</reference>
<evidence type="ECO:0000259" key="1">
    <source>
        <dbReference type="Pfam" id="PF00561"/>
    </source>
</evidence>
<dbReference type="Proteomes" id="UP000186218">
    <property type="component" value="Unassembled WGS sequence"/>
</dbReference>
<dbReference type="GO" id="GO:0003824">
    <property type="term" value="F:catalytic activity"/>
    <property type="evidence" value="ECO:0007669"/>
    <property type="project" value="UniProtKB-ARBA"/>
</dbReference>
<dbReference type="Pfam" id="PF00561">
    <property type="entry name" value="Abhydrolase_1"/>
    <property type="match status" value="1"/>
</dbReference>
<gene>
    <name evidence="2" type="ORF">SAMN05445060_3204</name>
</gene>
<keyword evidence="3" id="KW-1185">Reference proteome</keyword>
<dbReference type="OrthoDB" id="9800988at2"/>
<organism evidence="2 3">
    <name type="scientific">Williamsia sterculiae</name>
    <dbReference type="NCBI Taxonomy" id="1344003"/>
    <lineage>
        <taxon>Bacteria</taxon>
        <taxon>Bacillati</taxon>
        <taxon>Actinomycetota</taxon>
        <taxon>Actinomycetes</taxon>
        <taxon>Mycobacteriales</taxon>
        <taxon>Nocardiaceae</taxon>
        <taxon>Williamsia</taxon>
    </lineage>
</organism>
<dbReference type="InterPro" id="IPR000073">
    <property type="entry name" value="AB_hydrolase_1"/>
</dbReference>
<dbReference type="InterPro" id="IPR050471">
    <property type="entry name" value="AB_hydrolase"/>
</dbReference>
<dbReference type="RefSeq" id="WP_076481714.1">
    <property type="nucleotide sequence ID" value="NZ_FTNT01000010.1"/>
</dbReference>
<dbReference type="AlphaFoldDB" id="A0A1N7GWZ0"/>
<dbReference type="InterPro" id="IPR029058">
    <property type="entry name" value="AB_hydrolase_fold"/>
</dbReference>
<dbReference type="PANTHER" id="PTHR43433:SF10">
    <property type="entry name" value="AB HYDROLASE-1 DOMAIN-CONTAINING PROTEIN"/>
    <property type="match status" value="1"/>
</dbReference>
<dbReference type="Gene3D" id="3.40.50.1820">
    <property type="entry name" value="alpha/beta hydrolase"/>
    <property type="match status" value="1"/>
</dbReference>